<accession>A0A8S5L9L9</accession>
<reference evidence="1" key="1">
    <citation type="journal article" date="2021" name="Proc. Natl. Acad. Sci. U.S.A.">
        <title>A Catalog of Tens of Thousands of Viruses from Human Metagenomes Reveals Hidden Associations with Chronic Diseases.</title>
        <authorList>
            <person name="Tisza M.J."/>
            <person name="Buck C.B."/>
        </authorList>
    </citation>
    <scope>NUCLEOTIDE SEQUENCE</scope>
    <source>
        <strain evidence="1">CtPuP5</strain>
    </source>
</reference>
<organism evidence="1">
    <name type="scientific">Myoviridae sp. ctPuP5</name>
    <dbReference type="NCBI Taxonomy" id="2823543"/>
    <lineage>
        <taxon>Viruses</taxon>
        <taxon>Duplodnaviria</taxon>
        <taxon>Heunggongvirae</taxon>
        <taxon>Uroviricota</taxon>
        <taxon>Caudoviricetes</taxon>
    </lineage>
</organism>
<sequence length="73" mass="8403">MNRVNPFTWGYEEFDKFESIPTQFNATYKDVPDNVFDKTEREVFFNEDTILVSPNIAAVCDMDSICDADLAIV</sequence>
<name>A0A8S5L9L9_9CAUD</name>
<dbReference type="EMBL" id="BK014662">
    <property type="protein sequence ID" value="DAD66569.1"/>
    <property type="molecule type" value="Genomic_DNA"/>
</dbReference>
<evidence type="ECO:0000313" key="1">
    <source>
        <dbReference type="EMBL" id="DAD66569.1"/>
    </source>
</evidence>
<proteinExistence type="predicted"/>
<protein>
    <submittedName>
        <fullName evidence="1">Uncharacterized protein</fullName>
    </submittedName>
</protein>